<evidence type="ECO:0000313" key="8">
    <source>
        <dbReference type="EMBL" id="MFC7081926.1"/>
    </source>
</evidence>
<comment type="subcellular location">
    <subcellularLocation>
        <location evidence="1">Cell membrane</location>
        <topology evidence="1">Multi-pass membrane protein</topology>
    </subcellularLocation>
</comment>
<name>A0ABD5WN47_9EURY</name>
<keyword evidence="5 7" id="KW-1133">Transmembrane helix</keyword>
<keyword evidence="6 7" id="KW-0472">Membrane</keyword>
<sequence length="341" mass="35347">MNGAQLRTTVLGFLGTFAILGVLLYLVGVEGFVEQLRKADGEIVALVVVITLGWLAAWGFGLRTVLDVLGVDVSFAKSFFILNGAMFSNNVTPFGQAGGEPVTALLISKVADTEYERGLAAIASVDSLNFVPSIVLALGGAGFYATQTSFGRRLRLATAAIVVLSVAVPFAGFFGWRNRKALRSAIARALAPILRLVTRVAPVDVALSRETLESRVAEFFDSIERVATNRRGLTLALAASTAGWICQMVALWLAFVAIGSPVPFAVLLFVVPVGAIAGVTPLPGGAGGIEAVLVGLLSSLPGAGVGWETAFAAVVIFRGAIYWVPVAIGGGVVSVVGVDSV</sequence>
<reference evidence="8 9" key="1">
    <citation type="journal article" date="2019" name="Int. J. Syst. Evol. Microbiol.">
        <title>The Global Catalogue of Microorganisms (GCM) 10K type strain sequencing project: providing services to taxonomists for standard genome sequencing and annotation.</title>
        <authorList>
            <consortium name="The Broad Institute Genomics Platform"/>
            <consortium name="The Broad Institute Genome Sequencing Center for Infectious Disease"/>
            <person name="Wu L."/>
            <person name="Ma J."/>
        </authorList>
    </citation>
    <scope>NUCLEOTIDE SEQUENCE [LARGE SCALE GENOMIC DNA]</scope>
    <source>
        <strain evidence="8 9">DT72</strain>
    </source>
</reference>
<evidence type="ECO:0000256" key="4">
    <source>
        <dbReference type="ARBA" id="ARBA00022692"/>
    </source>
</evidence>
<comment type="caution">
    <text evidence="8">The sequence shown here is derived from an EMBL/GenBank/DDBJ whole genome shotgun (WGS) entry which is preliminary data.</text>
</comment>
<protein>
    <submittedName>
        <fullName evidence="8">YbhN family protein</fullName>
    </submittedName>
</protein>
<evidence type="ECO:0000256" key="7">
    <source>
        <dbReference type="SAM" id="Phobius"/>
    </source>
</evidence>
<comment type="similarity">
    <text evidence="2">Belongs to the UPF0104 family.</text>
</comment>
<dbReference type="PANTHER" id="PTHR39087">
    <property type="entry name" value="UPF0104 MEMBRANE PROTEIN MJ1595"/>
    <property type="match status" value="1"/>
</dbReference>
<organism evidence="8 9">
    <name type="scientific">Halorussus caseinilyticus</name>
    <dbReference type="NCBI Taxonomy" id="3034025"/>
    <lineage>
        <taxon>Archaea</taxon>
        <taxon>Methanobacteriati</taxon>
        <taxon>Methanobacteriota</taxon>
        <taxon>Stenosarchaea group</taxon>
        <taxon>Halobacteria</taxon>
        <taxon>Halobacteriales</taxon>
        <taxon>Haladaptataceae</taxon>
        <taxon>Halorussus</taxon>
    </lineage>
</organism>
<evidence type="ECO:0000256" key="1">
    <source>
        <dbReference type="ARBA" id="ARBA00004651"/>
    </source>
</evidence>
<keyword evidence="4 7" id="KW-0812">Transmembrane</keyword>
<dbReference type="Pfam" id="PF03706">
    <property type="entry name" value="LPG_synthase_TM"/>
    <property type="match status" value="1"/>
</dbReference>
<feature type="transmembrane region" description="Helical" evidence="7">
    <location>
        <begin position="291"/>
        <end position="314"/>
    </location>
</feature>
<evidence type="ECO:0000313" key="9">
    <source>
        <dbReference type="Proteomes" id="UP001596407"/>
    </source>
</evidence>
<dbReference type="PANTHER" id="PTHR39087:SF2">
    <property type="entry name" value="UPF0104 MEMBRANE PROTEIN MJ1595"/>
    <property type="match status" value="1"/>
</dbReference>
<dbReference type="GeneID" id="79304717"/>
<evidence type="ECO:0000256" key="6">
    <source>
        <dbReference type="ARBA" id="ARBA00023136"/>
    </source>
</evidence>
<dbReference type="RefSeq" id="WP_276280104.1">
    <property type="nucleotide sequence ID" value="NZ_CP119809.1"/>
</dbReference>
<dbReference type="NCBIfam" id="TIGR00374">
    <property type="entry name" value="flippase-like domain"/>
    <property type="match status" value="1"/>
</dbReference>
<evidence type="ECO:0000256" key="3">
    <source>
        <dbReference type="ARBA" id="ARBA00022475"/>
    </source>
</evidence>
<dbReference type="GO" id="GO:0005886">
    <property type="term" value="C:plasma membrane"/>
    <property type="evidence" value="ECO:0007669"/>
    <property type="project" value="UniProtKB-SubCell"/>
</dbReference>
<dbReference type="InterPro" id="IPR022791">
    <property type="entry name" value="L-PG_synthase/AglD"/>
</dbReference>
<accession>A0ABD5WN47</accession>
<feature type="transmembrane region" description="Helical" evidence="7">
    <location>
        <begin position="39"/>
        <end position="60"/>
    </location>
</feature>
<evidence type="ECO:0000256" key="2">
    <source>
        <dbReference type="ARBA" id="ARBA00011061"/>
    </source>
</evidence>
<dbReference type="AlphaFoldDB" id="A0ABD5WN47"/>
<keyword evidence="9" id="KW-1185">Reference proteome</keyword>
<feature type="transmembrane region" description="Helical" evidence="7">
    <location>
        <begin position="156"/>
        <end position="176"/>
    </location>
</feature>
<gene>
    <name evidence="8" type="ORF">ACFQJ6_19360</name>
</gene>
<proteinExistence type="inferred from homology"/>
<dbReference type="EMBL" id="JBHSZH010000005">
    <property type="protein sequence ID" value="MFC7081926.1"/>
    <property type="molecule type" value="Genomic_DNA"/>
</dbReference>
<feature type="transmembrane region" description="Helical" evidence="7">
    <location>
        <begin position="6"/>
        <end position="27"/>
    </location>
</feature>
<dbReference type="Proteomes" id="UP001596407">
    <property type="component" value="Unassembled WGS sequence"/>
</dbReference>
<evidence type="ECO:0000256" key="5">
    <source>
        <dbReference type="ARBA" id="ARBA00022989"/>
    </source>
</evidence>
<keyword evidence="3" id="KW-1003">Cell membrane</keyword>
<feature type="transmembrane region" description="Helical" evidence="7">
    <location>
        <begin position="320"/>
        <end position="338"/>
    </location>
</feature>